<gene>
    <name evidence="1" type="ORF">AVEN_265211_1</name>
</gene>
<protein>
    <submittedName>
        <fullName evidence="1">Uncharacterized protein</fullName>
    </submittedName>
</protein>
<organism evidence="1 2">
    <name type="scientific">Araneus ventricosus</name>
    <name type="common">Orbweaver spider</name>
    <name type="synonym">Epeira ventricosa</name>
    <dbReference type="NCBI Taxonomy" id="182803"/>
    <lineage>
        <taxon>Eukaryota</taxon>
        <taxon>Metazoa</taxon>
        <taxon>Ecdysozoa</taxon>
        <taxon>Arthropoda</taxon>
        <taxon>Chelicerata</taxon>
        <taxon>Arachnida</taxon>
        <taxon>Araneae</taxon>
        <taxon>Araneomorphae</taxon>
        <taxon>Entelegynae</taxon>
        <taxon>Araneoidea</taxon>
        <taxon>Araneidae</taxon>
        <taxon>Araneus</taxon>
    </lineage>
</organism>
<proteinExistence type="predicted"/>
<dbReference type="EMBL" id="BGPR01033706">
    <property type="protein sequence ID" value="GBO07760.1"/>
    <property type="molecule type" value="Genomic_DNA"/>
</dbReference>
<keyword evidence="2" id="KW-1185">Reference proteome</keyword>
<evidence type="ECO:0000313" key="1">
    <source>
        <dbReference type="EMBL" id="GBO07760.1"/>
    </source>
</evidence>
<dbReference type="Proteomes" id="UP000499080">
    <property type="component" value="Unassembled WGS sequence"/>
</dbReference>
<sequence>MAPTAAQPAFDHDIKEAEPHSKKGINAVLLGPPGAGKGTQYVLGFENPPCFCACASRSYFNQNRGKVKNGRGDVYILLSVIPSGRNTATLRRTSQILDSVC</sequence>
<evidence type="ECO:0000313" key="2">
    <source>
        <dbReference type="Proteomes" id="UP000499080"/>
    </source>
</evidence>
<accession>A0A4Y2U855</accession>
<dbReference type="AlphaFoldDB" id="A0A4Y2U855"/>
<name>A0A4Y2U855_ARAVE</name>
<reference evidence="1 2" key="1">
    <citation type="journal article" date="2019" name="Sci. Rep.">
        <title>Orb-weaving spider Araneus ventricosus genome elucidates the spidroin gene catalogue.</title>
        <authorList>
            <person name="Kono N."/>
            <person name="Nakamura H."/>
            <person name="Ohtoshi R."/>
            <person name="Moran D.A.P."/>
            <person name="Shinohara A."/>
            <person name="Yoshida Y."/>
            <person name="Fujiwara M."/>
            <person name="Mori M."/>
            <person name="Tomita M."/>
            <person name="Arakawa K."/>
        </authorList>
    </citation>
    <scope>NUCLEOTIDE SEQUENCE [LARGE SCALE GENOMIC DNA]</scope>
</reference>
<comment type="caution">
    <text evidence="1">The sequence shown here is derived from an EMBL/GenBank/DDBJ whole genome shotgun (WGS) entry which is preliminary data.</text>
</comment>